<gene>
    <name evidence="4" type="ORF">BHYA_0074g00250</name>
</gene>
<accession>A0A4Z1GYS0</accession>
<dbReference type="SMART" id="SM00066">
    <property type="entry name" value="GAL4"/>
    <property type="match status" value="1"/>
</dbReference>
<comment type="caution">
    <text evidence="4">The sequence shown here is derived from an EMBL/GenBank/DDBJ whole genome shotgun (WGS) entry which is preliminary data.</text>
</comment>
<feature type="domain" description="Zn(2)-C6 fungal-type" evidence="3">
    <location>
        <begin position="12"/>
        <end position="44"/>
    </location>
</feature>
<dbReference type="Pfam" id="PF00172">
    <property type="entry name" value="Zn_clus"/>
    <property type="match status" value="1"/>
</dbReference>
<dbReference type="GO" id="GO:0008270">
    <property type="term" value="F:zinc ion binding"/>
    <property type="evidence" value="ECO:0007669"/>
    <property type="project" value="InterPro"/>
</dbReference>
<dbReference type="PROSITE" id="PS50048">
    <property type="entry name" value="ZN2_CY6_FUNGAL_2"/>
    <property type="match status" value="1"/>
</dbReference>
<dbReference type="CDD" id="cd00067">
    <property type="entry name" value="GAL4"/>
    <property type="match status" value="1"/>
</dbReference>
<evidence type="ECO:0000256" key="1">
    <source>
        <dbReference type="ARBA" id="ARBA00023242"/>
    </source>
</evidence>
<name>A0A4Z1GYS0_9HELO</name>
<evidence type="ECO:0000313" key="5">
    <source>
        <dbReference type="Proteomes" id="UP000297814"/>
    </source>
</evidence>
<evidence type="ECO:0000256" key="2">
    <source>
        <dbReference type="SAM" id="MobiDB-lite"/>
    </source>
</evidence>
<dbReference type="GO" id="GO:0000981">
    <property type="term" value="F:DNA-binding transcription factor activity, RNA polymerase II-specific"/>
    <property type="evidence" value="ECO:0007669"/>
    <property type="project" value="InterPro"/>
</dbReference>
<dbReference type="Proteomes" id="UP000297814">
    <property type="component" value="Unassembled WGS sequence"/>
</dbReference>
<organism evidence="4 5">
    <name type="scientific">Botrytis hyacinthi</name>
    <dbReference type="NCBI Taxonomy" id="278943"/>
    <lineage>
        <taxon>Eukaryota</taxon>
        <taxon>Fungi</taxon>
        <taxon>Dikarya</taxon>
        <taxon>Ascomycota</taxon>
        <taxon>Pezizomycotina</taxon>
        <taxon>Leotiomycetes</taxon>
        <taxon>Helotiales</taxon>
        <taxon>Sclerotiniaceae</taxon>
        <taxon>Botrytis</taxon>
    </lineage>
</organism>
<evidence type="ECO:0000313" key="4">
    <source>
        <dbReference type="EMBL" id="TGO38477.1"/>
    </source>
</evidence>
<evidence type="ECO:0000259" key="3">
    <source>
        <dbReference type="PROSITE" id="PS50048"/>
    </source>
</evidence>
<reference evidence="4 5" key="1">
    <citation type="submission" date="2017-12" db="EMBL/GenBank/DDBJ databases">
        <title>Comparative genomics of Botrytis spp.</title>
        <authorList>
            <person name="Valero-Jimenez C.A."/>
            <person name="Tapia P."/>
            <person name="Veloso J."/>
            <person name="Silva-Moreno E."/>
            <person name="Staats M."/>
            <person name="Valdes J.H."/>
            <person name="Van Kan J.A.L."/>
        </authorList>
    </citation>
    <scope>NUCLEOTIDE SEQUENCE [LARGE SCALE GENOMIC DNA]</scope>
    <source>
        <strain evidence="4 5">Bh0001</strain>
    </source>
</reference>
<proteinExistence type="predicted"/>
<feature type="compositionally biased region" description="Polar residues" evidence="2">
    <location>
        <begin position="190"/>
        <end position="204"/>
    </location>
</feature>
<sequence length="242" mass="27719">MSIESPKVKPKACDNCRRLNIQCDLDNYIDDCERCTRLGEKCFITDDYNITIYKVPQRTLHKFRSAEFIFEVLALHYDLHSNQSNGEKTSATIDKIVSKFKGISEEAINYQEFKGFFAYHFTCIISWFKTNREHQVWTFARYDQKTRQSLIKLGAILKSLDCPDYSASAACFLWQIDTIKAEEQSLRESLSGNYNQTHTASSDPANEPERMLSADIQAGESQAEESQDGELQDGKAPKNHSI</sequence>
<protein>
    <recommendedName>
        <fullName evidence="3">Zn(2)-C6 fungal-type domain-containing protein</fullName>
    </recommendedName>
</protein>
<dbReference type="AlphaFoldDB" id="A0A4Z1GYS0"/>
<keyword evidence="1" id="KW-0539">Nucleus</keyword>
<feature type="compositionally biased region" description="Acidic residues" evidence="2">
    <location>
        <begin position="222"/>
        <end position="231"/>
    </location>
</feature>
<dbReference type="Gene3D" id="4.10.240.10">
    <property type="entry name" value="Zn(2)-C6 fungal-type DNA-binding domain"/>
    <property type="match status" value="1"/>
</dbReference>
<dbReference type="SUPFAM" id="SSF57701">
    <property type="entry name" value="Zn2/Cys6 DNA-binding domain"/>
    <property type="match status" value="1"/>
</dbReference>
<dbReference type="EMBL" id="PQXK01000074">
    <property type="protein sequence ID" value="TGO38477.1"/>
    <property type="molecule type" value="Genomic_DNA"/>
</dbReference>
<feature type="region of interest" description="Disordered" evidence="2">
    <location>
        <begin position="190"/>
        <end position="242"/>
    </location>
</feature>
<dbReference type="InterPro" id="IPR036864">
    <property type="entry name" value="Zn2-C6_fun-type_DNA-bd_sf"/>
</dbReference>
<keyword evidence="5" id="KW-1185">Reference proteome</keyword>
<dbReference type="InterPro" id="IPR001138">
    <property type="entry name" value="Zn2Cys6_DnaBD"/>
</dbReference>